<evidence type="ECO:0000313" key="1">
    <source>
        <dbReference type="EMBL" id="MBU3837921.1"/>
    </source>
</evidence>
<protein>
    <submittedName>
        <fullName evidence="1">Uncharacterized protein</fullName>
    </submittedName>
</protein>
<accession>A0A948TBE1</accession>
<dbReference type="EMBL" id="JAHLFW010000057">
    <property type="protein sequence ID" value="MBU3837921.1"/>
    <property type="molecule type" value="Genomic_DNA"/>
</dbReference>
<sequence length="120" mass="14071">MNKLNVFLAAIAFSLCFSSCETSKTPIEHLESLVEEVEDRYDEFTEEDWEKIASEYEKIEEEMSKYEFTDDELKEIGKLKGRIYAKMTKNALKDFSKQIEDWGKQIEGGLEGFFEELNED</sequence>
<dbReference type="Proteomes" id="UP000783796">
    <property type="component" value="Unassembled WGS sequence"/>
</dbReference>
<evidence type="ECO:0000313" key="2">
    <source>
        <dbReference type="Proteomes" id="UP000783796"/>
    </source>
</evidence>
<organism evidence="1 2">
    <name type="scientific">Candidatus Phocaeicola faecigallinarum</name>
    <dbReference type="NCBI Taxonomy" id="2838732"/>
    <lineage>
        <taxon>Bacteria</taxon>
        <taxon>Pseudomonadati</taxon>
        <taxon>Bacteroidota</taxon>
        <taxon>Bacteroidia</taxon>
        <taxon>Bacteroidales</taxon>
        <taxon>Bacteroidaceae</taxon>
        <taxon>Phocaeicola</taxon>
    </lineage>
</organism>
<proteinExistence type="predicted"/>
<reference evidence="1" key="2">
    <citation type="submission" date="2021-04" db="EMBL/GenBank/DDBJ databases">
        <authorList>
            <person name="Gilroy R."/>
        </authorList>
    </citation>
    <scope>NUCLEOTIDE SEQUENCE</scope>
    <source>
        <strain evidence="1">G4-2901</strain>
    </source>
</reference>
<gene>
    <name evidence="1" type="ORF">H9777_06335</name>
</gene>
<dbReference type="AlphaFoldDB" id="A0A948TBE1"/>
<comment type="caution">
    <text evidence="1">The sequence shown here is derived from an EMBL/GenBank/DDBJ whole genome shotgun (WGS) entry which is preliminary data.</text>
</comment>
<name>A0A948TBE1_9BACT</name>
<reference evidence="1" key="1">
    <citation type="journal article" date="2021" name="PeerJ">
        <title>Extensive microbial diversity within the chicken gut microbiome revealed by metagenomics and culture.</title>
        <authorList>
            <person name="Gilroy R."/>
            <person name="Ravi A."/>
            <person name="Getino M."/>
            <person name="Pursley I."/>
            <person name="Horton D.L."/>
            <person name="Alikhan N.F."/>
            <person name="Baker D."/>
            <person name="Gharbi K."/>
            <person name="Hall N."/>
            <person name="Watson M."/>
            <person name="Adriaenssens E.M."/>
            <person name="Foster-Nyarko E."/>
            <person name="Jarju S."/>
            <person name="Secka A."/>
            <person name="Antonio M."/>
            <person name="Oren A."/>
            <person name="Chaudhuri R.R."/>
            <person name="La Ragione R."/>
            <person name="Hildebrand F."/>
            <person name="Pallen M.J."/>
        </authorList>
    </citation>
    <scope>NUCLEOTIDE SEQUENCE</scope>
    <source>
        <strain evidence="1">G4-2901</strain>
    </source>
</reference>